<dbReference type="RefSeq" id="WP_038561448.1">
    <property type="nucleotide sequence ID" value="NZ_AP018940.1"/>
</dbReference>
<dbReference type="KEGG" id="mcr:MCFN_01375"/>
<gene>
    <name evidence="1" type="ORF">MCFN_01375</name>
</gene>
<dbReference type="EMBL" id="CP007521">
    <property type="protein sequence ID" value="AIA29419.1"/>
    <property type="molecule type" value="Genomic_DNA"/>
</dbReference>
<name>A0A059XLL1_9BACT</name>
<dbReference type="InterPro" id="IPR012340">
    <property type="entry name" value="NA-bd_OB-fold"/>
</dbReference>
<evidence type="ECO:0000313" key="2">
    <source>
        <dbReference type="Proteomes" id="UP000027088"/>
    </source>
</evidence>
<organism evidence="1 2">
    <name type="scientific">Mycoplasmopsis californica</name>
    <dbReference type="NCBI Taxonomy" id="2113"/>
    <lineage>
        <taxon>Bacteria</taxon>
        <taxon>Bacillati</taxon>
        <taxon>Mycoplasmatota</taxon>
        <taxon>Mycoplasmoidales</taxon>
        <taxon>Metamycoplasmataceae</taxon>
        <taxon>Mycoplasmopsis</taxon>
    </lineage>
</organism>
<reference evidence="1 2" key="1">
    <citation type="journal article" date="2014" name="Genome Announc.">
        <title>Complete Genome Sequence of the Bovine Mastitis Pathogen Mycoplasma californicum Strain ST-6T (ATCC 33461T).</title>
        <authorList>
            <person name="Calcutt M.J."/>
            <person name="Foecking M.F."/>
            <person name="Fox L.K."/>
        </authorList>
    </citation>
    <scope>NUCLEOTIDE SEQUENCE [LARGE SCALE GENOMIC DNA]</scope>
    <source>
        <strain evidence="1 2">ST-6</strain>
    </source>
</reference>
<dbReference type="eggNOG" id="ENOG5031YT5">
    <property type="taxonomic scope" value="Bacteria"/>
</dbReference>
<evidence type="ECO:0000313" key="1">
    <source>
        <dbReference type="EMBL" id="AIA29419.1"/>
    </source>
</evidence>
<sequence>MNKKGDILFGKVIHVCSEGITVLTNKKYVFEIPKKFVTDWTGKNLYSDFKLRDRINFYVEEIDNTNKTGIGNFKINHSYYARSPYAEELRETKHGFTKLKESIKREITSWEQNNRGC</sequence>
<dbReference type="SUPFAM" id="SSF50249">
    <property type="entry name" value="Nucleic acid-binding proteins"/>
    <property type="match status" value="1"/>
</dbReference>
<protein>
    <submittedName>
        <fullName evidence="1">Uncharacterized protein</fullName>
    </submittedName>
</protein>
<proteinExistence type="predicted"/>
<dbReference type="OrthoDB" id="398924at2"/>
<keyword evidence="2" id="KW-1185">Reference proteome</keyword>
<accession>A0A059XLL1</accession>
<dbReference type="Proteomes" id="UP000027088">
    <property type="component" value="Chromosome"/>
</dbReference>
<dbReference type="AlphaFoldDB" id="A0A059XLL1"/>